<feature type="transmembrane region" description="Helical" evidence="1">
    <location>
        <begin position="21"/>
        <end position="49"/>
    </location>
</feature>
<sequence>MEASQTASPRRKVSFAGGGQPLWKAFWILYVLGSLSFTATAFVLTQLSAVQYALSQASHTLNLRTETTLIMAAAAIAVAYIVYFLFCSISVWRCSINTGNRYWPILAKSIISMHFSWISWKVFVALGSLVNYFFHQ</sequence>
<keyword evidence="1" id="KW-1133">Transmembrane helix</keyword>
<keyword evidence="1" id="KW-0472">Membrane</keyword>
<name>A0ABU5C187_9GAMM</name>
<accession>A0ABU5C187</accession>
<dbReference type="EMBL" id="JAVRDO010000018">
    <property type="protein sequence ID" value="MDX9688809.1"/>
    <property type="molecule type" value="Genomic_DNA"/>
</dbReference>
<feature type="transmembrane region" description="Helical" evidence="1">
    <location>
        <begin position="113"/>
        <end position="134"/>
    </location>
</feature>
<feature type="transmembrane region" description="Helical" evidence="1">
    <location>
        <begin position="69"/>
        <end position="92"/>
    </location>
</feature>
<reference evidence="3" key="1">
    <citation type="submission" date="2023-07" db="EMBL/GenBank/DDBJ databases">
        <authorList>
            <person name="de Witt J."/>
        </authorList>
    </citation>
    <scope>NUCLEOTIDE SEQUENCE [LARGE SCALE GENOMIC DNA]</scope>
    <source>
        <strain evidence="3">FZJ</strain>
    </source>
</reference>
<comment type="caution">
    <text evidence="2">The sequence shown here is derived from an EMBL/GenBank/DDBJ whole genome shotgun (WGS) entry which is preliminary data.</text>
</comment>
<keyword evidence="3" id="KW-1185">Reference proteome</keyword>
<evidence type="ECO:0000313" key="2">
    <source>
        <dbReference type="EMBL" id="MDX9688809.1"/>
    </source>
</evidence>
<keyword evidence="1" id="KW-0812">Transmembrane</keyword>
<evidence type="ECO:0000313" key="3">
    <source>
        <dbReference type="Proteomes" id="UP001281217"/>
    </source>
</evidence>
<dbReference type="RefSeq" id="WP_320332102.1">
    <property type="nucleotide sequence ID" value="NZ_JAVRDO010000018.1"/>
</dbReference>
<gene>
    <name evidence="2" type="ORF">RED13_000371</name>
</gene>
<dbReference type="Proteomes" id="UP001281217">
    <property type="component" value="Unassembled WGS sequence"/>
</dbReference>
<proteinExistence type="predicted"/>
<evidence type="ECO:0000256" key="1">
    <source>
        <dbReference type="SAM" id="Phobius"/>
    </source>
</evidence>
<protein>
    <submittedName>
        <fullName evidence="2">Uncharacterized protein</fullName>
    </submittedName>
</protein>
<organism evidence="2 3">
    <name type="scientific">Halopseudomonas formosensis</name>
    <dbReference type="NCBI Taxonomy" id="1002526"/>
    <lineage>
        <taxon>Bacteria</taxon>
        <taxon>Pseudomonadati</taxon>
        <taxon>Pseudomonadota</taxon>
        <taxon>Gammaproteobacteria</taxon>
        <taxon>Pseudomonadales</taxon>
        <taxon>Pseudomonadaceae</taxon>
        <taxon>Halopseudomonas</taxon>
    </lineage>
</organism>